<reference evidence="2 3" key="1">
    <citation type="submission" date="2015-09" db="EMBL/GenBank/DDBJ databases">
        <title>Aphanizomenon flos-aquae WA102.</title>
        <authorList>
            <person name="Driscoll C."/>
        </authorList>
    </citation>
    <scope>NUCLEOTIDE SEQUENCE [LARGE SCALE GENOMIC DNA]</scope>
    <source>
        <strain evidence="2">WA102</strain>
    </source>
</reference>
<feature type="coiled-coil region" evidence="1">
    <location>
        <begin position="9"/>
        <end position="43"/>
    </location>
</feature>
<dbReference type="Proteomes" id="UP000092093">
    <property type="component" value="Unassembled WGS sequence"/>
</dbReference>
<evidence type="ECO:0000256" key="1">
    <source>
        <dbReference type="SAM" id="Coils"/>
    </source>
</evidence>
<comment type="caution">
    <text evidence="2">The sequence shown here is derived from an EMBL/GenBank/DDBJ whole genome shotgun (WGS) entry which is preliminary data.</text>
</comment>
<dbReference type="EMBL" id="LJOW01000020">
    <property type="protein sequence ID" value="OBQ44519.1"/>
    <property type="molecule type" value="Genomic_DNA"/>
</dbReference>
<organism evidence="2 3">
    <name type="scientific">Aphanizomenon flos-aquae WA102</name>
    <dbReference type="NCBI Taxonomy" id="1710896"/>
    <lineage>
        <taxon>Bacteria</taxon>
        <taxon>Bacillati</taxon>
        <taxon>Cyanobacteriota</taxon>
        <taxon>Cyanophyceae</taxon>
        <taxon>Nostocales</taxon>
        <taxon>Aphanizomenonaceae</taxon>
        <taxon>Aphanizomenon</taxon>
    </lineage>
</organism>
<name>A0A1B7X569_APHFL</name>
<sequence length="59" mass="6912">MSIHDTDDRNTTLRIIADKECEIRELEREMATADDDRQAVIDDEIASLEYDIERLSEEI</sequence>
<accession>A0A1B7X569</accession>
<dbReference type="AlphaFoldDB" id="A0A1B7X569"/>
<evidence type="ECO:0000313" key="2">
    <source>
        <dbReference type="EMBL" id="OBQ44519.1"/>
    </source>
</evidence>
<protein>
    <submittedName>
        <fullName evidence="2">Uncharacterized protein</fullName>
    </submittedName>
</protein>
<gene>
    <name evidence="2" type="ORF">AN484_06430</name>
</gene>
<evidence type="ECO:0000313" key="3">
    <source>
        <dbReference type="Proteomes" id="UP000092093"/>
    </source>
</evidence>
<proteinExistence type="predicted"/>
<keyword evidence="1" id="KW-0175">Coiled coil</keyword>